<feature type="domain" description="HTH APSES-type" evidence="3">
    <location>
        <begin position="83"/>
        <end position="192"/>
    </location>
</feature>
<comment type="caution">
    <text evidence="4">The sequence shown here is derived from an EMBL/GenBank/DDBJ whole genome shotgun (WGS) entry which is preliminary data.</text>
</comment>
<reference evidence="4 5" key="3">
    <citation type="journal article" date="2015" name="Genome Announc.">
        <title>Draft Genome Sequence of the Archiascomycetous Yeast Saitoella complicata.</title>
        <authorList>
            <person name="Yamauchi K."/>
            <person name="Kondo S."/>
            <person name="Hamamoto M."/>
            <person name="Takahashi Y."/>
            <person name="Ogura Y."/>
            <person name="Hayashi T."/>
            <person name="Nishida H."/>
        </authorList>
    </citation>
    <scope>NUCLEOTIDE SEQUENCE [LARGE SCALE GENOMIC DNA]</scope>
    <source>
        <strain evidence="4 5">NRRL Y-17804</strain>
    </source>
</reference>
<dbReference type="InterPro" id="IPR037548">
    <property type="entry name" value="Bqt4"/>
</dbReference>
<dbReference type="OMA" id="FKAAFPW"/>
<organism evidence="4 5">
    <name type="scientific">Saitoella complicata (strain BCRC 22490 / CBS 7301 / JCM 7358 / NBRC 10748 / NRRL Y-17804)</name>
    <dbReference type="NCBI Taxonomy" id="698492"/>
    <lineage>
        <taxon>Eukaryota</taxon>
        <taxon>Fungi</taxon>
        <taxon>Dikarya</taxon>
        <taxon>Ascomycota</taxon>
        <taxon>Taphrinomycotina</taxon>
        <taxon>Taphrinomycotina incertae sedis</taxon>
        <taxon>Saitoella</taxon>
    </lineage>
</organism>
<keyword evidence="5" id="KW-1185">Reference proteome</keyword>
<dbReference type="GO" id="GO:1990862">
    <property type="term" value="C:nuclear membrane complex Bqt3-Bqt4"/>
    <property type="evidence" value="ECO:0007669"/>
    <property type="project" value="InterPro"/>
</dbReference>
<dbReference type="GO" id="GO:0003677">
    <property type="term" value="F:DNA binding"/>
    <property type="evidence" value="ECO:0007669"/>
    <property type="project" value="InterPro"/>
</dbReference>
<evidence type="ECO:0000256" key="1">
    <source>
        <dbReference type="SAM" id="MobiDB-lite"/>
    </source>
</evidence>
<evidence type="ECO:0000313" key="4">
    <source>
        <dbReference type="EMBL" id="GAO49505.1"/>
    </source>
</evidence>
<evidence type="ECO:0000313" key="5">
    <source>
        <dbReference type="Proteomes" id="UP000033140"/>
    </source>
</evidence>
<accession>A0A0E9NJC5</accession>
<protein>
    <recommendedName>
        <fullName evidence="3">HTH APSES-type domain-containing protein</fullName>
    </recommendedName>
</protein>
<name>A0A0E9NJC5_SAICN</name>
<feature type="region of interest" description="Disordered" evidence="1">
    <location>
        <begin position="190"/>
        <end position="253"/>
    </location>
</feature>
<feature type="region of interest" description="Disordered" evidence="1">
    <location>
        <begin position="28"/>
        <end position="48"/>
    </location>
</feature>
<proteinExistence type="predicted"/>
<dbReference type="AlphaFoldDB" id="A0A0E9NJC5"/>
<feature type="chain" id="PRO_5002430530" description="HTH APSES-type domain-containing protein" evidence="2">
    <location>
        <begin position="23"/>
        <end position="417"/>
    </location>
</feature>
<evidence type="ECO:0000256" key="2">
    <source>
        <dbReference type="SAM" id="SignalP"/>
    </source>
</evidence>
<dbReference type="GO" id="GO:0070197">
    <property type="term" value="P:meiotic attachment of telomere to nuclear envelope"/>
    <property type="evidence" value="ECO:0007669"/>
    <property type="project" value="InterPro"/>
</dbReference>
<reference evidence="4 5" key="2">
    <citation type="journal article" date="2014" name="J. Gen. Appl. Microbiol.">
        <title>The early diverging ascomycetous budding yeast Saitoella complicata has three histone deacetylases belonging to the Clr6, Hos2, and Rpd3 lineages.</title>
        <authorList>
            <person name="Nishida H."/>
            <person name="Matsumoto T."/>
            <person name="Kondo S."/>
            <person name="Hamamoto M."/>
            <person name="Yoshikawa H."/>
        </authorList>
    </citation>
    <scope>NUCLEOTIDE SEQUENCE [LARGE SCALE GENOMIC DNA]</scope>
    <source>
        <strain evidence="4 5">NRRL Y-17804</strain>
    </source>
</reference>
<dbReference type="InterPro" id="IPR036887">
    <property type="entry name" value="HTH_APSES_sf"/>
</dbReference>
<dbReference type="EMBL" id="BACD03000023">
    <property type="protein sequence ID" value="GAO49505.1"/>
    <property type="molecule type" value="Genomic_DNA"/>
</dbReference>
<gene>
    <name evidence="4" type="ORF">G7K_3654-t1</name>
</gene>
<dbReference type="InterPro" id="IPR003163">
    <property type="entry name" value="Tscrpt_reg_HTH_APSES-type"/>
</dbReference>
<dbReference type="PANTHER" id="PTHR38044:SF1">
    <property type="entry name" value="BOUQUET FORMATION PROTEIN 4"/>
    <property type="match status" value="1"/>
</dbReference>
<reference evidence="4 5" key="1">
    <citation type="journal article" date="2011" name="J. Gen. Appl. Microbiol.">
        <title>Draft genome sequencing of the enigmatic yeast Saitoella complicata.</title>
        <authorList>
            <person name="Nishida H."/>
            <person name="Hamamoto M."/>
            <person name="Sugiyama J."/>
        </authorList>
    </citation>
    <scope>NUCLEOTIDE SEQUENCE [LARGE SCALE GENOMIC DNA]</scope>
    <source>
        <strain evidence="4 5">NRRL Y-17804</strain>
    </source>
</reference>
<evidence type="ECO:0000259" key="3">
    <source>
        <dbReference type="PROSITE" id="PS51299"/>
    </source>
</evidence>
<dbReference type="GO" id="GO:0044820">
    <property type="term" value="P:mitotic telomere tethering at nuclear periphery"/>
    <property type="evidence" value="ECO:0007669"/>
    <property type="project" value="TreeGrafter"/>
</dbReference>
<dbReference type="STRING" id="698492.A0A0E9NJC5"/>
<feature type="signal peptide" evidence="2">
    <location>
        <begin position="1"/>
        <end position="22"/>
    </location>
</feature>
<dbReference type="PROSITE" id="PS51299">
    <property type="entry name" value="HTH_APSES"/>
    <property type="match status" value="1"/>
</dbReference>
<dbReference type="SUPFAM" id="SSF54616">
    <property type="entry name" value="DNA-binding domain of Mlu1-box binding protein MBP1"/>
    <property type="match status" value="1"/>
</dbReference>
<keyword evidence="2" id="KW-0732">Signal</keyword>
<dbReference type="Proteomes" id="UP000033140">
    <property type="component" value="Unassembled WGS sequence"/>
</dbReference>
<dbReference type="PANTHER" id="PTHR38044">
    <property type="entry name" value="BOUQUET FORMATION PROTEIN 4"/>
    <property type="match status" value="1"/>
</dbReference>
<feature type="compositionally biased region" description="Basic residues" evidence="1">
    <location>
        <begin position="223"/>
        <end position="233"/>
    </location>
</feature>
<sequence length="417" mass="46184">MTNVYDFMAAVLALTLFSLSRSNTSHLRTSHYYPTPPTPSNPQQTQTMPVRTRGHELPTTRNTLANGVDAHSVIPKCRPQNVAFKEGAIRMVRLKVPLPSGRQMYIMRFEDEPARISATNMFKASFPEHTTAQLESEMEWIEEEYATHDANGAPGTWVGAEDARELGTEYGILPWIEGLLGAPYSRGASLTPAPELAAPSETTNVDDEPTPRPTRKDPTRAANHPKRSVRSSRRARESSTAPTEPETESEVGTEAAHVVLGEPITTSDQGVIVQGVHHDDGFIDGNNVVRTHEAAAESSTGQSFETRQVIVENEIDGGRDIEAEIEESKRIARETMEAMRSNADDEVDTLEESEGLRRRHKRDVEALYADEDEEMPLVKKTKVERLEIEVVKERRKVRALLGLVVGLGASAVLPYIL</sequence>